<comment type="caution">
    <text evidence="2">The sequence shown here is derived from an EMBL/GenBank/DDBJ whole genome shotgun (WGS) entry which is preliminary data.</text>
</comment>
<organism evidence="2 3">
    <name type="scientific">Protopolystoma xenopodis</name>
    <dbReference type="NCBI Taxonomy" id="117903"/>
    <lineage>
        <taxon>Eukaryota</taxon>
        <taxon>Metazoa</taxon>
        <taxon>Spiralia</taxon>
        <taxon>Lophotrochozoa</taxon>
        <taxon>Platyhelminthes</taxon>
        <taxon>Monogenea</taxon>
        <taxon>Polyopisthocotylea</taxon>
        <taxon>Polystomatidea</taxon>
        <taxon>Polystomatidae</taxon>
        <taxon>Protopolystoma</taxon>
    </lineage>
</organism>
<evidence type="ECO:0000313" key="2">
    <source>
        <dbReference type="EMBL" id="VEL39642.1"/>
    </source>
</evidence>
<dbReference type="AlphaFoldDB" id="A0A3S5AL66"/>
<dbReference type="Proteomes" id="UP000784294">
    <property type="component" value="Unassembled WGS sequence"/>
</dbReference>
<proteinExistence type="predicted"/>
<evidence type="ECO:0000313" key="3">
    <source>
        <dbReference type="Proteomes" id="UP000784294"/>
    </source>
</evidence>
<protein>
    <submittedName>
        <fullName evidence="2">Uncharacterized protein</fullName>
    </submittedName>
</protein>
<sequence length="195" mass="20235">MVGSVVASNSSSFKYLYPNGFAGAPSQDINSSALPLYHTHQTAASSGSALSASSTFNGNIAISAIWPDTPKSINEAPLPLPLPLPPPPPPPSSMSQSGGLSSSELPLPPLRSLTCPSHDDPTTSRPFSMKLAQSLLPDTGHMGEARVSGVNNFSLVYPGLMTASSPDAGSSTLTRNCCKTQQLARLFEETATAIH</sequence>
<feature type="region of interest" description="Disordered" evidence="1">
    <location>
        <begin position="76"/>
        <end position="125"/>
    </location>
</feature>
<dbReference type="EMBL" id="CAAALY010262029">
    <property type="protein sequence ID" value="VEL39642.1"/>
    <property type="molecule type" value="Genomic_DNA"/>
</dbReference>
<keyword evidence="3" id="KW-1185">Reference proteome</keyword>
<gene>
    <name evidence="2" type="ORF">PXEA_LOCUS33082</name>
</gene>
<accession>A0A3S5AL66</accession>
<feature type="compositionally biased region" description="Low complexity" evidence="1">
    <location>
        <begin position="93"/>
        <end position="113"/>
    </location>
</feature>
<feature type="compositionally biased region" description="Pro residues" evidence="1">
    <location>
        <begin position="78"/>
        <end position="92"/>
    </location>
</feature>
<evidence type="ECO:0000256" key="1">
    <source>
        <dbReference type="SAM" id="MobiDB-lite"/>
    </source>
</evidence>
<reference evidence="2" key="1">
    <citation type="submission" date="2018-11" db="EMBL/GenBank/DDBJ databases">
        <authorList>
            <consortium name="Pathogen Informatics"/>
        </authorList>
    </citation>
    <scope>NUCLEOTIDE SEQUENCE</scope>
</reference>
<name>A0A3S5AL66_9PLAT</name>